<reference evidence="1 2" key="2">
    <citation type="submission" date="2017-10" db="EMBL/GenBank/DDBJ databases">
        <title>Genome analyses suggest a sexual origin of heterokaryosis in a supposedly ancient asexual fungus.</title>
        <authorList>
            <person name="Corradi N."/>
            <person name="Sedzielewska K."/>
            <person name="Noel J."/>
            <person name="Charron P."/>
            <person name="Farinelli L."/>
            <person name="Marton T."/>
            <person name="Kruger M."/>
            <person name="Pelin A."/>
            <person name="Brachmann A."/>
            <person name="Corradi N."/>
        </authorList>
    </citation>
    <scope>NUCLEOTIDE SEQUENCE [LARGE SCALE GENOMIC DNA]</scope>
    <source>
        <strain evidence="1 2">A1</strain>
    </source>
</reference>
<name>A0A2N0S3M1_9GLOM</name>
<evidence type="ECO:0000313" key="1">
    <source>
        <dbReference type="EMBL" id="PKC70152.1"/>
    </source>
</evidence>
<dbReference type="VEuPathDB" id="FungiDB:RhiirA1_414660"/>
<organism evidence="1 2">
    <name type="scientific">Rhizophagus irregularis</name>
    <dbReference type="NCBI Taxonomy" id="588596"/>
    <lineage>
        <taxon>Eukaryota</taxon>
        <taxon>Fungi</taxon>
        <taxon>Fungi incertae sedis</taxon>
        <taxon>Mucoromycota</taxon>
        <taxon>Glomeromycotina</taxon>
        <taxon>Glomeromycetes</taxon>
        <taxon>Glomerales</taxon>
        <taxon>Glomeraceae</taxon>
        <taxon>Rhizophagus</taxon>
    </lineage>
</organism>
<comment type="caution">
    <text evidence="1">The sequence shown here is derived from an EMBL/GenBank/DDBJ whole genome shotgun (WGS) entry which is preliminary data.</text>
</comment>
<evidence type="ECO:0000313" key="2">
    <source>
        <dbReference type="Proteomes" id="UP000232688"/>
    </source>
</evidence>
<accession>A0A2N0S3M1</accession>
<gene>
    <name evidence="1" type="ORF">RhiirA1_414660</name>
</gene>
<reference evidence="1 2" key="1">
    <citation type="submission" date="2017-10" db="EMBL/GenBank/DDBJ databases">
        <title>Extensive intraspecific genome diversity in a model arbuscular mycorrhizal fungus.</title>
        <authorList>
            <person name="Chen E.C.H."/>
            <person name="Morin E."/>
            <person name="Baudet D."/>
            <person name="Noel J."/>
            <person name="Ndikumana S."/>
            <person name="Charron P."/>
            <person name="St-Onge C."/>
            <person name="Giorgi J."/>
            <person name="Grigoriev I.V."/>
            <person name="Roux C."/>
            <person name="Martin F.M."/>
            <person name="Corradi N."/>
        </authorList>
    </citation>
    <scope>NUCLEOTIDE SEQUENCE [LARGE SCALE GENOMIC DNA]</scope>
    <source>
        <strain evidence="1 2">A1</strain>
    </source>
</reference>
<dbReference type="Proteomes" id="UP000232688">
    <property type="component" value="Unassembled WGS sequence"/>
</dbReference>
<sequence length="78" mass="9355">MMSQYAHLMHMKQSTAHVAYDEQCTSKICTYYLQGAYRDRDRVNSYQRVKYNRYIARKNHWEDPIFKGKKVGGDFIVL</sequence>
<dbReference type="EMBL" id="LLXH01000241">
    <property type="protein sequence ID" value="PKC70152.1"/>
    <property type="molecule type" value="Genomic_DNA"/>
</dbReference>
<dbReference type="AlphaFoldDB" id="A0A2N0S3M1"/>
<protein>
    <submittedName>
        <fullName evidence="1">Uncharacterized protein</fullName>
    </submittedName>
</protein>
<proteinExistence type="predicted"/>